<dbReference type="InterPro" id="IPR012127">
    <property type="entry name" value="Cyt_c_prime"/>
</dbReference>
<name>A0A512HFR1_9HYPH</name>
<comment type="PTM">
    <text evidence="7">Binds 1 heme group per subunit.</text>
</comment>
<feature type="signal peptide" evidence="8">
    <location>
        <begin position="1"/>
        <end position="22"/>
    </location>
</feature>
<accession>A0A512HFR1</accession>
<feature type="chain" id="PRO_5022135318" evidence="8">
    <location>
        <begin position="23"/>
        <end position="147"/>
    </location>
</feature>
<evidence type="ECO:0000256" key="3">
    <source>
        <dbReference type="ARBA" id="ARBA00022723"/>
    </source>
</evidence>
<keyword evidence="8" id="KW-0732">Signal</keyword>
<dbReference type="GO" id="GO:0005506">
    <property type="term" value="F:iron ion binding"/>
    <property type="evidence" value="ECO:0007669"/>
    <property type="project" value="InterPro"/>
</dbReference>
<feature type="binding site" description="covalent" evidence="7">
    <location>
        <position position="139"/>
    </location>
    <ligand>
        <name>heme c</name>
        <dbReference type="ChEBI" id="CHEBI:61717"/>
    </ligand>
</feature>
<dbReference type="OrthoDB" id="9811729at2"/>
<evidence type="ECO:0000256" key="5">
    <source>
        <dbReference type="ARBA" id="ARBA00023004"/>
    </source>
</evidence>
<keyword evidence="2 7" id="KW-0349">Heme</keyword>
<evidence type="ECO:0000313" key="10">
    <source>
        <dbReference type="Proteomes" id="UP000321717"/>
    </source>
</evidence>
<dbReference type="GO" id="GO:0022900">
    <property type="term" value="P:electron transport chain"/>
    <property type="evidence" value="ECO:0007669"/>
    <property type="project" value="InterPro"/>
</dbReference>
<dbReference type="GO" id="GO:0020037">
    <property type="term" value="F:heme binding"/>
    <property type="evidence" value="ECO:0007669"/>
    <property type="project" value="InterPro"/>
</dbReference>
<keyword evidence="3 6" id="KW-0479">Metal-binding</keyword>
<evidence type="ECO:0000256" key="1">
    <source>
        <dbReference type="ARBA" id="ARBA00022448"/>
    </source>
</evidence>
<dbReference type="InterPro" id="IPR002321">
    <property type="entry name" value="Cyt_c_II"/>
</dbReference>
<evidence type="ECO:0000256" key="2">
    <source>
        <dbReference type="ARBA" id="ARBA00022617"/>
    </source>
</evidence>
<dbReference type="PROSITE" id="PS51009">
    <property type="entry name" value="CYTCII"/>
    <property type="match status" value="1"/>
</dbReference>
<dbReference type="InterPro" id="IPR010980">
    <property type="entry name" value="Cyt_c/b562"/>
</dbReference>
<dbReference type="SUPFAM" id="SSF47175">
    <property type="entry name" value="Cytochromes"/>
    <property type="match status" value="1"/>
</dbReference>
<evidence type="ECO:0000256" key="6">
    <source>
        <dbReference type="PIRSR" id="PIRSR000027-1"/>
    </source>
</evidence>
<dbReference type="Gene3D" id="1.20.120.10">
    <property type="entry name" value="Cytochrome c/b562"/>
    <property type="match status" value="1"/>
</dbReference>
<feature type="binding site" description="covalent" evidence="7">
    <location>
        <position position="136"/>
    </location>
    <ligand>
        <name>heme c</name>
        <dbReference type="ChEBI" id="CHEBI:61717"/>
    </ligand>
</feature>
<keyword evidence="1" id="KW-0813">Transport</keyword>
<evidence type="ECO:0000256" key="7">
    <source>
        <dbReference type="PIRSR" id="PIRSR000027-2"/>
    </source>
</evidence>
<keyword evidence="10" id="KW-1185">Reference proteome</keyword>
<comment type="caution">
    <text evidence="9">The sequence shown here is derived from an EMBL/GenBank/DDBJ whole genome shotgun (WGS) entry which is preliminary data.</text>
</comment>
<organism evidence="9 10">
    <name type="scientific">Ciceribacter naphthalenivorans</name>
    <dbReference type="NCBI Taxonomy" id="1118451"/>
    <lineage>
        <taxon>Bacteria</taxon>
        <taxon>Pseudomonadati</taxon>
        <taxon>Pseudomonadota</taxon>
        <taxon>Alphaproteobacteria</taxon>
        <taxon>Hyphomicrobiales</taxon>
        <taxon>Rhizobiaceae</taxon>
        <taxon>Ciceribacter</taxon>
    </lineage>
</organism>
<dbReference type="Proteomes" id="UP000321717">
    <property type="component" value="Unassembled WGS sequence"/>
</dbReference>
<dbReference type="GO" id="GO:0009055">
    <property type="term" value="F:electron transfer activity"/>
    <property type="evidence" value="ECO:0007669"/>
    <property type="project" value="InterPro"/>
</dbReference>
<dbReference type="PIRSF" id="PIRSF000027">
    <property type="entry name" value="Cytc_c_prime"/>
    <property type="match status" value="1"/>
</dbReference>
<evidence type="ECO:0000256" key="8">
    <source>
        <dbReference type="SAM" id="SignalP"/>
    </source>
</evidence>
<dbReference type="EMBL" id="BJZP01000004">
    <property type="protein sequence ID" value="GEO84294.1"/>
    <property type="molecule type" value="Genomic_DNA"/>
</dbReference>
<dbReference type="Pfam" id="PF01322">
    <property type="entry name" value="Cytochrom_C_2"/>
    <property type="match status" value="1"/>
</dbReference>
<dbReference type="GO" id="GO:0042597">
    <property type="term" value="C:periplasmic space"/>
    <property type="evidence" value="ECO:0007669"/>
    <property type="project" value="InterPro"/>
</dbReference>
<protein>
    <submittedName>
        <fullName evidence="9">Cytochrome C556</fullName>
    </submittedName>
</protein>
<gene>
    <name evidence="9" type="ORF">RNA01_12260</name>
</gene>
<sequence>MKLKLVMAAAIATGLGLSAAVAADEPQVVRQEMMKKVGGAMGAIGAIVKGEKPFDAEVVKASLTTMVDVSKAFPDQFPAGSELGMDTEASLKIWEDMDGFKAKAAALTTAAEAQLAQLPTDQASTAVTMKAVGETCGACHKAYRLKK</sequence>
<proteinExistence type="predicted"/>
<feature type="binding site" description="axial binding residue" evidence="6">
    <location>
        <position position="140"/>
    </location>
    <ligand>
        <name>heme c</name>
        <dbReference type="ChEBI" id="CHEBI:61717"/>
    </ligand>
    <ligandPart>
        <name>Fe</name>
        <dbReference type="ChEBI" id="CHEBI:18248"/>
    </ligandPart>
</feature>
<evidence type="ECO:0000313" key="9">
    <source>
        <dbReference type="EMBL" id="GEO84294.1"/>
    </source>
</evidence>
<keyword evidence="5 6" id="KW-0408">Iron</keyword>
<reference evidence="9 10" key="1">
    <citation type="submission" date="2019-07" db="EMBL/GenBank/DDBJ databases">
        <title>Whole genome shotgun sequence of Rhizobium naphthalenivorans NBRC 107585.</title>
        <authorList>
            <person name="Hosoyama A."/>
            <person name="Uohara A."/>
            <person name="Ohji S."/>
            <person name="Ichikawa N."/>
        </authorList>
    </citation>
    <scope>NUCLEOTIDE SEQUENCE [LARGE SCALE GENOMIC DNA]</scope>
    <source>
        <strain evidence="9 10">NBRC 107585</strain>
    </source>
</reference>
<evidence type="ECO:0000256" key="4">
    <source>
        <dbReference type="ARBA" id="ARBA00022982"/>
    </source>
</evidence>
<keyword evidence="4" id="KW-0249">Electron transport</keyword>
<dbReference type="AlphaFoldDB" id="A0A512HFR1"/>
<dbReference type="RefSeq" id="WP_147179074.1">
    <property type="nucleotide sequence ID" value="NZ_BJZP01000004.1"/>
</dbReference>